<evidence type="ECO:0000256" key="13">
    <source>
        <dbReference type="ARBA" id="ARBA00022510"/>
    </source>
</evidence>
<dbReference type="Pfam" id="PF01561">
    <property type="entry name" value="Hanta_Gc_N"/>
    <property type="match status" value="1"/>
</dbReference>
<evidence type="ECO:0000256" key="36">
    <source>
        <dbReference type="ARBA" id="ARBA00031199"/>
    </source>
</evidence>
<keyword evidence="30" id="KW-1045">Host mitochondrion</keyword>
<keyword evidence="18 37" id="KW-0812">Transmembrane</keyword>
<dbReference type="InterPro" id="IPR048791">
    <property type="entry name" value="Gc_C_bunya"/>
</dbReference>
<evidence type="ECO:0000256" key="35">
    <source>
        <dbReference type="ARBA" id="ARBA00023296"/>
    </source>
</evidence>
<feature type="domain" description="Glycoprotein Gn base hantavirus" evidence="41">
    <location>
        <begin position="379"/>
        <end position="480"/>
    </location>
</feature>
<evidence type="ECO:0000313" key="43">
    <source>
        <dbReference type="EMBL" id="AVM87654.1"/>
    </source>
</evidence>
<keyword evidence="26" id="KW-0946">Virion</keyword>
<feature type="domain" description="Glycoprotein Gc C-terminal bunyavirales" evidence="42">
    <location>
        <begin position="962"/>
        <end position="1122"/>
    </location>
</feature>
<evidence type="ECO:0000256" key="29">
    <source>
        <dbReference type="ARBA" id="ARBA00023136"/>
    </source>
</evidence>
<evidence type="ECO:0000259" key="42">
    <source>
        <dbReference type="Pfam" id="PF20682"/>
    </source>
</evidence>
<evidence type="ECO:0000256" key="16">
    <source>
        <dbReference type="ARBA" id="ARBA00022632"/>
    </source>
</evidence>
<dbReference type="Pfam" id="PF20679">
    <property type="entry name" value="Hanta_Gn-B"/>
    <property type="match status" value="1"/>
</dbReference>
<evidence type="ECO:0000259" key="38">
    <source>
        <dbReference type="Pfam" id="PF01561"/>
    </source>
</evidence>
<accession>A0A2P1GNW7</accession>
<keyword evidence="31" id="KW-1015">Disulfide bond</keyword>
<comment type="similarity">
    <text evidence="9">Belongs to the hantavirus envelope glycoprotein family.</text>
</comment>
<comment type="subcellular location">
    <subcellularLocation>
        <location evidence="4">Host Golgi apparatus membrane</location>
        <topology evidence="4">Multi-pass membrane protein</topology>
    </subcellularLocation>
    <subcellularLocation>
        <location evidence="3">Host Golgi apparatus membrane</location>
        <topology evidence="3">Single-pass type I membrane protein</topology>
    </subcellularLocation>
    <subcellularLocation>
        <location evidence="7">Host cell surface</location>
    </subcellularLocation>
    <subcellularLocation>
        <location evidence="1">Host endoplasmic reticulum membrane</location>
        <topology evidence="1">Multi-pass membrane protein</topology>
    </subcellularLocation>
    <subcellularLocation>
        <location evidence="8">Host endoplasmic reticulum membrane</location>
        <topology evidence="8">Single-pass type I membrane protein</topology>
    </subcellularLocation>
    <subcellularLocation>
        <location evidence="2">Host mitochondrion</location>
    </subcellularLocation>
    <subcellularLocation>
        <location evidence="6">Virion membrane</location>
        <topology evidence="6">Multi-pass membrane protein</topology>
    </subcellularLocation>
    <subcellularLocation>
        <location evidence="5">Virion membrane</location>
        <topology evidence="5">Single-pass membrane protein</topology>
    </subcellularLocation>
</comment>
<name>A0A2P1GNW7_9VIRU</name>
<evidence type="ECO:0000256" key="4">
    <source>
        <dbReference type="ARBA" id="ARBA00004252"/>
    </source>
</evidence>
<dbReference type="GO" id="GO:0019062">
    <property type="term" value="P:virion attachment to host cell"/>
    <property type="evidence" value="ECO:0007669"/>
    <property type="project" value="UniProtKB-KW"/>
</dbReference>
<feature type="transmembrane region" description="Helical" evidence="37">
    <location>
        <begin position="479"/>
        <end position="512"/>
    </location>
</feature>
<keyword evidence="35" id="KW-1160">Virus entry into host cell</keyword>
<protein>
    <recommendedName>
        <fullName evidence="10">Envelopment polyprotein</fullName>
    </recommendedName>
    <alternativeName>
        <fullName evidence="36">M polyprotein</fullName>
    </alternativeName>
</protein>
<evidence type="ECO:0000256" key="33">
    <source>
        <dbReference type="ARBA" id="ARBA00023184"/>
    </source>
</evidence>
<sequence>MKPLIIITILTIIESRELNLHCPFSKGPARAISRDGFFLKETKYPLLKKLSIQTTCSITVSDVTTSLETYRVFREIESQNPYIIHEEVDLDVITGFCAWETDITQDVLDGKLVLCLDVACNSTDDCKVLLNVMVRQAMCQTLRSCSVTLLGQKHTLNFLKTNCPTGVQVDDKCFDPLLAKSRSPLLQSHATLPVACYANPADTHQRALFEMIGRFITGLEDNHCKSNQGRLRYSCVVGDNSELIVLNDDRNLIQQRILAQMMKNPLGRPFYSKTEQATIQVMGHKYNITIGKHGKVTPSPGTSDYFFRQILFAYYSSPSFTSLYRSTKVSGDNYDNFILKGLIPEMEIHGCFDALLPQVWFDFVNVPGTYRTFQQCRIFCTLAGPGASCEVFAPGGIYNLSTTQCFIPTNYKFKGEEEILQFSCPRIDTDLMFYCNGHRTIIRTRTLMIGQCIYVVSSYLSILPSIAHSLAVEICVPGFHGWMTIICLITFCFGWLLIPLVTKCVLSILLQLTKLKACRAKLALASVLDKIKVEYQHTLGNTTCETCGLQTNFPEEFNAHSQACPMGICPYCSREIGLMKTSSVLHFEKCSKADRFSKKYESVITPVTTTTKLTRGLTTFRYQNRCYIGIVWLILLLIELSIWAATAQNTDLAHGVGKLTLNNALQLQFSIPGNVKYVYKRELLRDEKDKEGIPFTFTLDPGRTTATVIELGTWMDVEVNLQTIFHCYGSCSAYTYPWYKSTCKREHGFQYETSWSCNPASCPGVNTGCTMCALYTHHLKDKGPAVKVLQLTIHRSFCYQLGAIKVCDTLTEADCYTDDHLKFCLNDHKADIFQGDVLFFNHQWQDSAVVFKQWCTSNCVFGDPGDIISSPTGISCPQFDGSFQKQCKFGTTPSCLFTGNMVSGYKKYWKTRDLFRTVNMTDIKHTSGELEWVDTSGHARSMIDIEFSASLPFEELSQTKCKISLKAIGVQGSWGGGQGFTISCIVDLIQCSEFITAIKVCDSSSCYGVSSATLARGENEVKVTGRGGHSGSKFMCCHDHNCSQSSYPASPPHLERLQGITEDVGQLYDDGKRGCGITCWLSRSWEWVKGLFSGNFFLPLILIGIALFSIILLSFLLPARRRT</sequence>
<keyword evidence="20" id="KW-0732">Signal</keyword>
<evidence type="ECO:0000256" key="18">
    <source>
        <dbReference type="ARBA" id="ARBA00022692"/>
    </source>
</evidence>
<keyword evidence="32" id="KW-0325">Glycoprotein</keyword>
<evidence type="ECO:0000256" key="7">
    <source>
        <dbReference type="ARBA" id="ARBA00004426"/>
    </source>
</evidence>
<feature type="transmembrane region" description="Helical" evidence="37">
    <location>
        <begin position="626"/>
        <end position="645"/>
    </location>
</feature>
<evidence type="ECO:0000259" key="39">
    <source>
        <dbReference type="Pfam" id="PF01567"/>
    </source>
</evidence>
<dbReference type="EMBL" id="MG599941">
    <property type="protein sequence ID" value="AVM87654.1"/>
    <property type="molecule type" value="Viral_cRNA"/>
</dbReference>
<evidence type="ECO:0000256" key="21">
    <source>
        <dbReference type="ARBA" id="ARBA00022737"/>
    </source>
</evidence>
<evidence type="ECO:0000256" key="32">
    <source>
        <dbReference type="ARBA" id="ARBA00023180"/>
    </source>
</evidence>
<dbReference type="GO" id="GO:0008270">
    <property type="term" value="F:zinc ion binding"/>
    <property type="evidence" value="ECO:0007669"/>
    <property type="project" value="UniProtKB-KW"/>
</dbReference>
<dbReference type="Proteomes" id="UP000297044">
    <property type="component" value="Genome"/>
</dbReference>
<reference evidence="43 44" key="1">
    <citation type="journal article" date="2018" name="Nature">
        <title>The evolutionary history of vertebrate RNA viruses.</title>
        <authorList>
            <person name="Shi M."/>
            <person name="Lin X.D."/>
            <person name="Chen X."/>
            <person name="Tian J.H."/>
            <person name="Chen L.J."/>
            <person name="Li K."/>
            <person name="Wang W."/>
            <person name="Eden J.S."/>
            <person name="Shen J.J."/>
            <person name="Liu L."/>
            <person name="Holmes E.C."/>
            <person name="Zhang Y.Z."/>
        </authorList>
    </citation>
    <scope>NUCLEOTIDE SEQUENCE [LARGE SCALE GENOMIC DNA]</scope>
    <source>
        <strain evidence="43 44">LPXYF84819</strain>
    </source>
</reference>
<keyword evidence="27" id="KW-1043">Host membrane</keyword>
<dbReference type="GO" id="GO:0055036">
    <property type="term" value="C:virion membrane"/>
    <property type="evidence" value="ECO:0007669"/>
    <property type="project" value="UniProtKB-SubCell"/>
</dbReference>
<dbReference type="GO" id="GO:0044178">
    <property type="term" value="C:host cell Golgi membrane"/>
    <property type="evidence" value="ECO:0007669"/>
    <property type="project" value="UniProtKB-SubCell"/>
</dbReference>
<dbReference type="InterPro" id="IPR048790">
    <property type="entry name" value="Gn-B_hanta"/>
</dbReference>
<evidence type="ECO:0000256" key="30">
    <source>
        <dbReference type="ARBA" id="ARBA00023147"/>
    </source>
</evidence>
<evidence type="ECO:0000256" key="34">
    <source>
        <dbReference type="ARBA" id="ARBA00023280"/>
    </source>
</evidence>
<evidence type="ECO:0000256" key="22">
    <source>
        <dbReference type="ARBA" id="ARBA00022771"/>
    </source>
</evidence>
<keyword evidence="21" id="KW-0677">Repeat</keyword>
<dbReference type="GO" id="GO:0046718">
    <property type="term" value="P:symbiont entry into host cell"/>
    <property type="evidence" value="ECO:0007669"/>
    <property type="project" value="UniProtKB-KW"/>
</dbReference>
<evidence type="ECO:0000259" key="41">
    <source>
        <dbReference type="Pfam" id="PF20679"/>
    </source>
</evidence>
<evidence type="ECO:0000256" key="27">
    <source>
        <dbReference type="ARBA" id="ARBA00022870"/>
    </source>
</evidence>
<evidence type="ECO:0000256" key="19">
    <source>
        <dbReference type="ARBA" id="ARBA00022723"/>
    </source>
</evidence>
<dbReference type="InterPro" id="IPR002534">
    <property type="entry name" value="Hanta_Gn-H"/>
</dbReference>
<evidence type="ECO:0000256" key="23">
    <source>
        <dbReference type="ARBA" id="ARBA00022804"/>
    </source>
</evidence>
<keyword evidence="33" id="KW-1038">Host endoplasmic reticulum</keyword>
<dbReference type="Pfam" id="PF20682">
    <property type="entry name" value="Hanta_Gc_C"/>
    <property type="match status" value="1"/>
</dbReference>
<keyword evidence="29 37" id="KW-0472">Membrane</keyword>
<evidence type="ECO:0000256" key="28">
    <source>
        <dbReference type="ARBA" id="ARBA00022989"/>
    </source>
</evidence>
<evidence type="ECO:0000256" key="5">
    <source>
        <dbReference type="ARBA" id="ARBA00004381"/>
    </source>
</evidence>
<dbReference type="GO" id="GO:0044228">
    <property type="term" value="C:host cell surface"/>
    <property type="evidence" value="ECO:0007669"/>
    <property type="project" value="UniProtKB-SubCell"/>
</dbReference>
<evidence type="ECO:0000256" key="12">
    <source>
        <dbReference type="ARBA" id="ARBA00022506"/>
    </source>
</evidence>
<dbReference type="Gene3D" id="1.10.8.1320">
    <property type="match status" value="1"/>
</dbReference>
<evidence type="ECO:0000256" key="17">
    <source>
        <dbReference type="ARBA" id="ARBA00022647"/>
    </source>
</evidence>
<proteinExistence type="inferred from homology"/>
<dbReference type="GO" id="GO:0044167">
    <property type="term" value="C:host cell endoplasmic reticulum membrane"/>
    <property type="evidence" value="ECO:0007669"/>
    <property type="project" value="UniProtKB-SubCell"/>
</dbReference>
<evidence type="ECO:0000256" key="8">
    <source>
        <dbReference type="ARBA" id="ARBA00004482"/>
    </source>
</evidence>
<keyword evidence="44" id="KW-1185">Reference proteome</keyword>
<evidence type="ECO:0000256" key="31">
    <source>
        <dbReference type="ARBA" id="ARBA00023157"/>
    </source>
</evidence>
<dbReference type="GO" id="GO:0033650">
    <property type="term" value="C:host cell mitochondrion"/>
    <property type="evidence" value="ECO:0007669"/>
    <property type="project" value="UniProtKB-SubCell"/>
</dbReference>
<keyword evidence="24" id="KW-1040">Host Golgi apparatus</keyword>
<evidence type="ECO:0000256" key="2">
    <source>
        <dbReference type="ARBA" id="ARBA00004181"/>
    </source>
</evidence>
<keyword evidence="16" id="KW-1090">Inhibition of host innate immune response by virus</keyword>
<dbReference type="InterPro" id="IPR012316">
    <property type="entry name" value="ITAM_motif_hantavir-typ"/>
</dbReference>
<evidence type="ECO:0000256" key="6">
    <source>
        <dbReference type="ARBA" id="ARBA00004385"/>
    </source>
</evidence>
<evidence type="ECO:0000256" key="25">
    <source>
        <dbReference type="ARBA" id="ARBA00022833"/>
    </source>
</evidence>
<keyword evidence="19" id="KW-0479">Metal-binding</keyword>
<evidence type="ECO:0000256" key="24">
    <source>
        <dbReference type="ARBA" id="ARBA00022812"/>
    </source>
</evidence>
<evidence type="ECO:0000256" key="26">
    <source>
        <dbReference type="ARBA" id="ARBA00022844"/>
    </source>
</evidence>
<dbReference type="InterPro" id="IPR002532">
    <property type="entry name" value="Hanta_Gc_N"/>
</dbReference>
<keyword evidence="25" id="KW-0862">Zinc</keyword>
<evidence type="ECO:0000256" key="14">
    <source>
        <dbReference type="ARBA" id="ARBA00022581"/>
    </source>
</evidence>
<keyword evidence="13" id="KW-1170">Fusion of virus membrane with host endosomal membrane</keyword>
<dbReference type="Pfam" id="PF10538">
    <property type="entry name" value="ITAM_Cys-rich"/>
    <property type="match status" value="1"/>
</dbReference>
<feature type="domain" description="Hantavirus glycoprotein Gc N-terminal" evidence="38">
    <location>
        <begin position="650"/>
        <end position="954"/>
    </location>
</feature>
<dbReference type="GO" id="GO:0039527">
    <property type="term" value="P:symbiont-mediated suppression of host TRAF-mediated signal transduction"/>
    <property type="evidence" value="ECO:0007669"/>
    <property type="project" value="UniProtKB-KW"/>
</dbReference>
<keyword evidence="14" id="KW-0945">Host-virus interaction</keyword>
<organism evidence="43 44">
    <name type="scientific">Hainan oriental leaf-toed gecko hantavirus</name>
    <dbReference type="NCBI Taxonomy" id="2116437"/>
    <lineage>
        <taxon>Viruses</taxon>
        <taxon>Riboviria</taxon>
        <taxon>Orthornavirae</taxon>
        <taxon>Negarnaviricota</taxon>
        <taxon>Polyploviricotina</taxon>
        <taxon>Bunyaviricetes</taxon>
        <taxon>Elliovirales</taxon>
        <taxon>Hantaviridae</taxon>
        <taxon>Repantavirinae</taxon>
        <taxon>Reptillovirus</taxon>
        <taxon>Reptillovirus hemidactyli</taxon>
    </lineage>
</organism>
<dbReference type="GO" id="GO:0052170">
    <property type="term" value="P:symbiont-mediated suppression of host innate immune response"/>
    <property type="evidence" value="ECO:0007669"/>
    <property type="project" value="UniProtKB-KW"/>
</dbReference>
<keyword evidence="28 37" id="KW-1133">Transmembrane helix</keyword>
<evidence type="ECO:0000256" key="20">
    <source>
        <dbReference type="ARBA" id="ARBA00022729"/>
    </source>
</evidence>
<feature type="domain" description="ITAM" evidence="40">
    <location>
        <begin position="615"/>
        <end position="643"/>
    </location>
</feature>
<evidence type="ECO:0000256" key="9">
    <source>
        <dbReference type="ARBA" id="ARBA00005839"/>
    </source>
</evidence>
<keyword evidence="17" id="KW-1110">Inhibition of host TRAFs by virus</keyword>
<evidence type="ECO:0000256" key="37">
    <source>
        <dbReference type="SAM" id="Phobius"/>
    </source>
</evidence>
<keyword evidence="15" id="KW-1162">Viral penetration into host cytoplasm</keyword>
<keyword evidence="23" id="KW-1161">Viral attachment to host cell</keyword>
<keyword evidence="22" id="KW-0863">Zinc-finger</keyword>
<keyword evidence="34" id="KW-0899">Viral immunoevasion</keyword>
<keyword evidence="11" id="KW-1113">Inhibition of host RLR pathway by virus</keyword>
<evidence type="ECO:0000256" key="3">
    <source>
        <dbReference type="ARBA" id="ARBA00004244"/>
    </source>
</evidence>
<feature type="domain" description="Hantavirus glycoprotein Gn head" evidence="39">
    <location>
        <begin position="79"/>
        <end position="370"/>
    </location>
</feature>
<evidence type="ECO:0000256" key="11">
    <source>
        <dbReference type="ARBA" id="ARBA00022482"/>
    </source>
</evidence>
<dbReference type="GO" id="GO:0039654">
    <property type="term" value="P:fusion of virus membrane with host endosome membrane"/>
    <property type="evidence" value="ECO:0007669"/>
    <property type="project" value="UniProtKB-KW"/>
</dbReference>
<evidence type="ECO:0000256" key="15">
    <source>
        <dbReference type="ARBA" id="ARBA00022595"/>
    </source>
</evidence>
<dbReference type="Pfam" id="PF01567">
    <property type="entry name" value="Hanta_Gn-H"/>
    <property type="match status" value="1"/>
</dbReference>
<evidence type="ECO:0000256" key="1">
    <source>
        <dbReference type="ARBA" id="ARBA00004153"/>
    </source>
</evidence>
<evidence type="ECO:0000256" key="10">
    <source>
        <dbReference type="ARBA" id="ARBA00015294"/>
    </source>
</evidence>
<evidence type="ECO:0000313" key="44">
    <source>
        <dbReference type="Proteomes" id="UP000297044"/>
    </source>
</evidence>
<keyword evidence="12" id="KW-1168">Fusion of virus membrane with host membrane</keyword>
<evidence type="ECO:0000259" key="40">
    <source>
        <dbReference type="Pfam" id="PF10538"/>
    </source>
</evidence>
<feature type="transmembrane region" description="Helical" evidence="37">
    <location>
        <begin position="1096"/>
        <end position="1117"/>
    </location>
</feature>